<dbReference type="EMBL" id="GBXM01095031">
    <property type="protein sequence ID" value="JAH13546.1"/>
    <property type="molecule type" value="Transcribed_RNA"/>
</dbReference>
<protein>
    <submittedName>
        <fullName evidence="2">Uncharacterized protein</fullName>
    </submittedName>
</protein>
<reference evidence="2" key="2">
    <citation type="journal article" date="2015" name="Fish Shellfish Immunol.">
        <title>Early steps in the European eel (Anguilla anguilla)-Vibrio vulnificus interaction in the gills: Role of the RtxA13 toxin.</title>
        <authorList>
            <person name="Callol A."/>
            <person name="Pajuelo D."/>
            <person name="Ebbesson L."/>
            <person name="Teles M."/>
            <person name="MacKenzie S."/>
            <person name="Amaro C."/>
        </authorList>
    </citation>
    <scope>NUCLEOTIDE SEQUENCE</scope>
</reference>
<name>A0A0E9Q9I6_ANGAN</name>
<organism evidence="2">
    <name type="scientific">Anguilla anguilla</name>
    <name type="common">European freshwater eel</name>
    <name type="synonym">Muraena anguilla</name>
    <dbReference type="NCBI Taxonomy" id="7936"/>
    <lineage>
        <taxon>Eukaryota</taxon>
        <taxon>Metazoa</taxon>
        <taxon>Chordata</taxon>
        <taxon>Craniata</taxon>
        <taxon>Vertebrata</taxon>
        <taxon>Euteleostomi</taxon>
        <taxon>Actinopterygii</taxon>
        <taxon>Neopterygii</taxon>
        <taxon>Teleostei</taxon>
        <taxon>Anguilliformes</taxon>
        <taxon>Anguillidae</taxon>
        <taxon>Anguilla</taxon>
    </lineage>
</organism>
<evidence type="ECO:0000313" key="2">
    <source>
        <dbReference type="EMBL" id="JAH13546.1"/>
    </source>
</evidence>
<feature type="region of interest" description="Disordered" evidence="1">
    <location>
        <begin position="1"/>
        <end position="22"/>
    </location>
</feature>
<sequence length="53" mass="5859">MPSADRIFQVDSGSDWERSGEKRLRGNAQAHAVCALPLTGITWSLWNTRPFGA</sequence>
<reference evidence="2" key="1">
    <citation type="submission" date="2014-11" db="EMBL/GenBank/DDBJ databases">
        <authorList>
            <person name="Amaro Gonzalez C."/>
        </authorList>
    </citation>
    <scope>NUCLEOTIDE SEQUENCE</scope>
</reference>
<evidence type="ECO:0000256" key="1">
    <source>
        <dbReference type="SAM" id="MobiDB-lite"/>
    </source>
</evidence>
<proteinExistence type="predicted"/>
<dbReference type="AlphaFoldDB" id="A0A0E9Q9I6"/>
<accession>A0A0E9Q9I6</accession>